<keyword evidence="1" id="KW-0732">Signal</keyword>
<dbReference type="InterPro" id="IPR021655">
    <property type="entry name" value="Put_metal-bd"/>
</dbReference>
<dbReference type="Pfam" id="PF18962">
    <property type="entry name" value="Por_Secre_tail"/>
    <property type="match status" value="1"/>
</dbReference>
<dbReference type="InterPro" id="IPR036116">
    <property type="entry name" value="FN3_sf"/>
</dbReference>
<protein>
    <submittedName>
        <fullName evidence="3">Por secretion system C-terminal sorting domain-containing protein</fullName>
    </submittedName>
</protein>
<dbReference type="SMART" id="SM00060">
    <property type="entry name" value="FN3"/>
    <property type="match status" value="1"/>
</dbReference>
<dbReference type="NCBIfam" id="TIGR04183">
    <property type="entry name" value="Por_Secre_tail"/>
    <property type="match status" value="1"/>
</dbReference>
<dbReference type="SUPFAM" id="SSF81296">
    <property type="entry name" value="E set domains"/>
    <property type="match status" value="1"/>
</dbReference>
<name>A0A1G5HI50_9FLAO</name>
<dbReference type="InterPro" id="IPR003961">
    <property type="entry name" value="FN3_dom"/>
</dbReference>
<evidence type="ECO:0000313" key="4">
    <source>
        <dbReference type="Proteomes" id="UP000199354"/>
    </source>
</evidence>
<dbReference type="InterPro" id="IPR008964">
    <property type="entry name" value="Invasin/intimin_cell_adhesion"/>
</dbReference>
<feature type="domain" description="Fibronectin type-III" evidence="2">
    <location>
        <begin position="629"/>
        <end position="726"/>
    </location>
</feature>
<dbReference type="CDD" id="cd00063">
    <property type="entry name" value="FN3"/>
    <property type="match status" value="1"/>
</dbReference>
<sequence>MSKYYHFQRTIGSFTCKIGHAHLGRSIAHVISKAPIFLTSMMTILTLMATNRISAQVSNYSFSQSSATYTPLASPTIILAAGWDDDVVTAAIPFTFRFNNIPYTSLRVNSNGYVTFGTTAPSTTNFAPLSTTEGYAGSLAAFARDLISNGSTIVTGFEGSAPNRVFVIQWSNARRYEFGEITSDVINFQIRLYETTFRAEVRFGSCTTSDATALPVQSGIRGASIADFKNRTTSSDWSATTAGGSNTATLSTSSTVMPASGLTFSWIAPTPCSGAPTPGAVTPASSIACPGIAPGPLTVTGQTTGVSGLAYLWQESDDNGVSDPWATATTGTGFNTMTFQPPVLTTTKYYRVRVSCGINQSFATVGVVTLGSCTPPANDNPCGAVSLTVASTCTPYSDTTSNSTTNVTNATNTTSNGVVAPDCSGAGVSVQDVWFKFTATAATHGVTVTPVSGFDAGVQFYAVNSGTCGGSDLSLGLIGCINAGTEGTAEQTSLTTSIGQEYYVRVYRHPSGSSGAAQSNSQFSVCVTTPVPVCTTNTAPAHLATDVSLTPTLSWAEADFATNYDVYLGTTSGTTNLIGNTTETQFEVTVPLDGSTQYFWYVVPKNSGASADCGAANETSFTTLNNCTAPTNLNASDITQTTATVSWTAASPAPANGYEYEVRTGGAAGSGSSGLITASTTAAGDTDDDLVGLAAGTVYTLYVRSACAGAMFSDWTSGYEFTTEALLPPTIDGFTPSAVCSNADAAGRTVIVTGSHFTDATNVSVNGMSIAAYTIDSDTQITLIVPAAATSGFIEIANADGTGTSATELTVNNAPTVADITAPGMVDVVCLGASLTLSSLTPNGQWSSSDENTATIDASGVVTALELGAVTFTYTVTDAITGCAAFKTYDVTISEPVTVTEHPQSHTIAVNAGTTFSVEATGALTYAWEMSVDEAPFEALSDTAEFSGTQTATLTLTDVPLTFDGRRFRCVVTGICNAENSEVATLTVGETTIEVHPDDDAICSPDTTTTDFTATASADATAFQWQEDQGGGNWQNLTNGGNYAGVDTTTLLLSGLSVANNGWRYRLQATGLTSATSDPATLFVAQAASVQQQPLSQTACASGGSAEFSVDATGAESYVWHYSSDGTNWNPVSDNTPSGATYSGASTETLIVNTNGVVAGTHLYSVVINGVAPCSSTQSDAVSLTINANATVEWFVDADGDGFGNSALPSVFSCSQPDGYASQAGDCNDQAATAYPGASELPFNGIDDDCNGTTDENGSLTTSILPAHCGATLSSYNSLVGITTIPGAVVTRYRIRATLGAQTQTIETAVPHFSMAAFSSFYTYATTYSIEVQVQRLGVWQTTWGPACDVTTPNILQEGGAGSVVPAQCGATLARINTLIATTSLPGVTGYRFRITNLTDPFGPNAVQSIDRVVHWFGLNMLARFNYGTTYRVEVAVKTTGDFGQYGAACEVSSPAVPTIDAYCGAVVPSGATNVATISSPGAQQYRFQILRVADNATTIIDRPIHYFTFDQIPSVIFTPGALYYIRVAVMTANTWSPFGDACEVTAPGNAAKGVADVPQEPVAALRATISPNPFTSNFGIDLDVASDENVEVKVYDMLGKLVETTRVTVSDLPQLKLGAQYPAGVYNLIIDQAGVVKTMRIIKR</sequence>
<dbReference type="InterPro" id="IPR014756">
    <property type="entry name" value="Ig_E-set"/>
</dbReference>
<organism evidence="3 4">
    <name type="scientific">Flavobacterium caeni</name>
    <dbReference type="NCBI Taxonomy" id="490189"/>
    <lineage>
        <taxon>Bacteria</taxon>
        <taxon>Pseudomonadati</taxon>
        <taxon>Bacteroidota</taxon>
        <taxon>Flavobacteriia</taxon>
        <taxon>Flavobacteriales</taxon>
        <taxon>Flavobacteriaceae</taxon>
        <taxon>Flavobacterium</taxon>
    </lineage>
</organism>
<evidence type="ECO:0000256" key="1">
    <source>
        <dbReference type="ARBA" id="ARBA00022729"/>
    </source>
</evidence>
<dbReference type="Gene3D" id="2.60.40.1080">
    <property type="match status" value="1"/>
</dbReference>
<dbReference type="InterPro" id="IPR026444">
    <property type="entry name" value="Secre_tail"/>
</dbReference>
<dbReference type="STRING" id="490189.SAMN02927903_01841"/>
<reference evidence="3 4" key="1">
    <citation type="submission" date="2016-10" db="EMBL/GenBank/DDBJ databases">
        <authorList>
            <person name="de Groot N.N."/>
        </authorList>
    </citation>
    <scope>NUCLEOTIDE SEQUENCE [LARGE SCALE GENOMIC DNA]</scope>
    <source>
        <strain evidence="3 4">CGMCC 1.7031</strain>
    </source>
</reference>
<evidence type="ECO:0000259" key="2">
    <source>
        <dbReference type="PROSITE" id="PS50853"/>
    </source>
</evidence>
<dbReference type="InterPro" id="IPR013783">
    <property type="entry name" value="Ig-like_fold"/>
</dbReference>
<dbReference type="EMBL" id="FMVF01000008">
    <property type="protein sequence ID" value="SCY63159.1"/>
    <property type="molecule type" value="Genomic_DNA"/>
</dbReference>
<gene>
    <name evidence="3" type="ORF">SAMN02927903_01841</name>
</gene>
<evidence type="ECO:0000313" key="3">
    <source>
        <dbReference type="EMBL" id="SCY63159.1"/>
    </source>
</evidence>
<dbReference type="Pfam" id="PF00041">
    <property type="entry name" value="fn3"/>
    <property type="match status" value="1"/>
</dbReference>
<keyword evidence="4" id="KW-1185">Reference proteome</keyword>
<dbReference type="SUPFAM" id="SSF49265">
    <property type="entry name" value="Fibronectin type III"/>
    <property type="match status" value="1"/>
</dbReference>
<dbReference type="Pfam" id="PF11617">
    <property type="entry name" value="Cu-binding_MopE"/>
    <property type="match status" value="1"/>
</dbReference>
<dbReference type="Gene3D" id="2.60.40.10">
    <property type="entry name" value="Immunoglobulins"/>
    <property type="match status" value="3"/>
</dbReference>
<dbReference type="OrthoDB" id="1363275at2"/>
<dbReference type="SUPFAM" id="SSF49373">
    <property type="entry name" value="Invasin/intimin cell-adhesion fragments"/>
    <property type="match status" value="1"/>
</dbReference>
<dbReference type="Proteomes" id="UP000199354">
    <property type="component" value="Unassembled WGS sequence"/>
</dbReference>
<proteinExistence type="predicted"/>
<accession>A0A1G5HI50</accession>
<dbReference type="PROSITE" id="PS50853">
    <property type="entry name" value="FN3"/>
    <property type="match status" value="1"/>
</dbReference>